<dbReference type="AlphaFoldDB" id="A0A8T0GNR7"/>
<reference evidence="1" key="1">
    <citation type="submission" date="2020-06" db="EMBL/GenBank/DDBJ databases">
        <title>WGS assembly of Ceratodon purpureus strain R40.</title>
        <authorList>
            <person name="Carey S.B."/>
            <person name="Jenkins J."/>
            <person name="Shu S."/>
            <person name="Lovell J.T."/>
            <person name="Sreedasyam A."/>
            <person name="Maumus F."/>
            <person name="Tiley G.P."/>
            <person name="Fernandez-Pozo N."/>
            <person name="Barry K."/>
            <person name="Chen C."/>
            <person name="Wang M."/>
            <person name="Lipzen A."/>
            <person name="Daum C."/>
            <person name="Saski C.A."/>
            <person name="Payton A.C."/>
            <person name="Mcbreen J.C."/>
            <person name="Conrad R.E."/>
            <person name="Kollar L.M."/>
            <person name="Olsson S."/>
            <person name="Huttunen S."/>
            <person name="Landis J.B."/>
            <person name="Wickett N.J."/>
            <person name="Johnson M.G."/>
            <person name="Rensing S.A."/>
            <person name="Grimwood J."/>
            <person name="Schmutz J."/>
            <person name="Mcdaniel S.F."/>
        </authorList>
    </citation>
    <scope>NUCLEOTIDE SEQUENCE</scope>
    <source>
        <strain evidence="1">R40</strain>
    </source>
</reference>
<evidence type="ECO:0000313" key="2">
    <source>
        <dbReference type="Proteomes" id="UP000822688"/>
    </source>
</evidence>
<accession>A0A8T0GNR7</accession>
<dbReference type="EMBL" id="CM026431">
    <property type="protein sequence ID" value="KAG0560237.1"/>
    <property type="molecule type" value="Genomic_DNA"/>
</dbReference>
<keyword evidence="2" id="KW-1185">Reference proteome</keyword>
<gene>
    <name evidence="1" type="ORF">KC19_10G165000</name>
</gene>
<proteinExistence type="predicted"/>
<organism evidence="1 2">
    <name type="scientific">Ceratodon purpureus</name>
    <name type="common">Fire moss</name>
    <name type="synonym">Dicranum purpureum</name>
    <dbReference type="NCBI Taxonomy" id="3225"/>
    <lineage>
        <taxon>Eukaryota</taxon>
        <taxon>Viridiplantae</taxon>
        <taxon>Streptophyta</taxon>
        <taxon>Embryophyta</taxon>
        <taxon>Bryophyta</taxon>
        <taxon>Bryophytina</taxon>
        <taxon>Bryopsida</taxon>
        <taxon>Dicranidae</taxon>
        <taxon>Pseudoditrichales</taxon>
        <taxon>Ditrichaceae</taxon>
        <taxon>Ceratodon</taxon>
    </lineage>
</organism>
<name>A0A8T0GNR7_CERPU</name>
<comment type="caution">
    <text evidence="1">The sequence shown here is derived from an EMBL/GenBank/DDBJ whole genome shotgun (WGS) entry which is preliminary data.</text>
</comment>
<sequence length="64" mass="7456">MFGHQSRLCGMSRSRFSAVHMNQDVWTSIWATLFCQEQFIRIRMFGHQPTRLYGMKLGISSPSC</sequence>
<dbReference type="Proteomes" id="UP000822688">
    <property type="component" value="Chromosome 10"/>
</dbReference>
<evidence type="ECO:0000313" key="1">
    <source>
        <dbReference type="EMBL" id="KAG0560237.1"/>
    </source>
</evidence>
<protein>
    <submittedName>
        <fullName evidence="1">Uncharacterized protein</fullName>
    </submittedName>
</protein>